<dbReference type="InterPro" id="IPR045063">
    <property type="entry name" value="Dynamin_N"/>
</dbReference>
<reference evidence="5" key="1">
    <citation type="submission" date="2022-11" db="EMBL/GenBank/DDBJ databases">
        <title>Centuries of genome instability and evolution in soft-shell clam transmissible cancer (bioRxiv).</title>
        <authorList>
            <person name="Hart S.F.M."/>
            <person name="Yonemitsu M.A."/>
            <person name="Giersch R.M."/>
            <person name="Beal B.F."/>
            <person name="Arriagada G."/>
            <person name="Davis B.W."/>
            <person name="Ostrander E.A."/>
            <person name="Goff S.P."/>
            <person name="Metzger M.J."/>
        </authorList>
    </citation>
    <scope>NUCLEOTIDE SEQUENCE</scope>
    <source>
        <strain evidence="5">MELC-2E11</strain>
        <tissue evidence="5">Siphon/mantle</tissue>
    </source>
</reference>
<evidence type="ECO:0000256" key="2">
    <source>
        <dbReference type="SAM" id="MobiDB-lite"/>
    </source>
</evidence>
<sequence>MKPVQQQQHVKFVNSRIEPMFIDWKSGMHATWLSVKRLYFKESRLLGGYVPQGSVLGPFLIYICRTIISDLKGLLDGQPAQSQPIEQAWSLMNAVLDHVNVLPTSGHLACTAVVVEEWFDELQLLLKELQDGTSKNNDTYASYCKVKAVYGRIGSFEILSEITDVTNMLGRIIHIQENDPEEFRLQIEKYIANLDSRTEGQYWPIVKHVRLLMPRCDACSSGTTLVDLPGMRDSNAARDKIAKNYLKNCTAIWVVSRIHRAIDDKTAKDLLEANFRRQLLMDGQYGSIAFICTMTDDFMPSEIIRSLNLKEKTKKYEENVKNMEHKKAALDREIANVNNVLHGLKTSIDEQKDEVRELKDNLAKIDSLLKAAEAEQVQSEELELIQERKEELKTKDALIREKEDQNNELLRQNKEAYEKRTSLEKTISQERKKIATICTLARNKSSSSHIKRGFKDGLREMKGLAGILKSEDPEEGDDIYDDDSADDDRDISSTTDNLRVFCCSSTEYQKMTNLLADDGPPQVFSDLKDTQIPALWDYVHEMTNIQQRQSLERLIHNLGRLVFDMHTYISEGLDTIARGVEAAGIAIEKELERLDTNLGTVLQKLTTDIDHIFDGSLRPKIEEGASSASEEANNTCAKWGAPYIRGKTRNRGEGGLSCPTYQATTRRDGVYKSPTFGPVDFNEELAAPMCWSFAIVWGEAFSETLWRVFEGLQNDIRTWIQDSTCKLQKQLESLGISVIRIDRLATQLTEMVRHLKDVVTPRQRGISRIVTPHIQTTMLDEYKQCAADSGNGLFGRMKKYMAEGIENKRSSMFDGAKRMIMDELMKLREFAKVLDEITVKMRDIYREAGIANTEDGKKNAAPTQGHLGGAAQGSGSVTTVARVQGISTFARQSEWPTYTDTIHKKEDTSYDIASTEASLMAFGQHTLNDFYEDPMEDSPLEIVKSSPAAVSLLPKIEPDETPTFSEPQAKPICPKWRERQGAGEGERKDEQPVTHPDEYAHTNHTNYHCGNRTTRQVHTNYTNCHCENRTTSHGILRKAQRAIGMRDFTYEEKEKEL</sequence>
<dbReference type="Pfam" id="PF24564">
    <property type="entry name" value="DUF7605"/>
    <property type="match status" value="1"/>
</dbReference>
<accession>A0ABY7EVV7</accession>
<keyword evidence="6" id="KW-1185">Reference proteome</keyword>
<evidence type="ECO:0000313" key="5">
    <source>
        <dbReference type="EMBL" id="WAR13089.1"/>
    </source>
</evidence>
<feature type="region of interest" description="Disordered" evidence="2">
    <location>
        <begin position="957"/>
        <end position="1011"/>
    </location>
</feature>
<feature type="compositionally biased region" description="Basic and acidic residues" evidence="2">
    <location>
        <begin position="975"/>
        <end position="1001"/>
    </location>
</feature>
<evidence type="ECO:0000259" key="4">
    <source>
        <dbReference type="Pfam" id="PF24564"/>
    </source>
</evidence>
<dbReference type="InterPro" id="IPR056024">
    <property type="entry name" value="DUF7605"/>
</dbReference>
<protein>
    <submittedName>
        <fullName evidence="5">SLIP-like protein</fullName>
    </submittedName>
</protein>
<dbReference type="EMBL" id="CP111019">
    <property type="protein sequence ID" value="WAR13089.1"/>
    <property type="molecule type" value="Genomic_DNA"/>
</dbReference>
<feature type="domain" description="DUF7605" evidence="4">
    <location>
        <begin position="656"/>
        <end position="809"/>
    </location>
</feature>
<feature type="compositionally biased region" description="Polar residues" evidence="2">
    <location>
        <begin position="1002"/>
        <end position="1011"/>
    </location>
</feature>
<evidence type="ECO:0000256" key="1">
    <source>
        <dbReference type="SAM" id="Coils"/>
    </source>
</evidence>
<evidence type="ECO:0000313" key="6">
    <source>
        <dbReference type="Proteomes" id="UP001164746"/>
    </source>
</evidence>
<feature type="compositionally biased region" description="Acidic residues" evidence="2">
    <location>
        <begin position="472"/>
        <end position="489"/>
    </location>
</feature>
<dbReference type="Gene3D" id="3.40.50.300">
    <property type="entry name" value="P-loop containing nucleotide triphosphate hydrolases"/>
    <property type="match status" value="1"/>
</dbReference>
<dbReference type="Proteomes" id="UP001164746">
    <property type="component" value="Chromosome 8"/>
</dbReference>
<dbReference type="PANTHER" id="PTHR36681">
    <property type="entry name" value="NUCLEAR GTPASE, GERMINAL CENTER-ASSOCIATED, TANDEM DUPLICATE 3"/>
    <property type="match status" value="1"/>
</dbReference>
<feature type="domain" description="Dynamin N-terminal" evidence="3">
    <location>
        <begin position="176"/>
        <end position="271"/>
    </location>
</feature>
<feature type="region of interest" description="Disordered" evidence="2">
    <location>
        <begin position="466"/>
        <end position="491"/>
    </location>
</feature>
<organism evidence="5 6">
    <name type="scientific">Mya arenaria</name>
    <name type="common">Soft-shell clam</name>
    <dbReference type="NCBI Taxonomy" id="6604"/>
    <lineage>
        <taxon>Eukaryota</taxon>
        <taxon>Metazoa</taxon>
        <taxon>Spiralia</taxon>
        <taxon>Lophotrochozoa</taxon>
        <taxon>Mollusca</taxon>
        <taxon>Bivalvia</taxon>
        <taxon>Autobranchia</taxon>
        <taxon>Heteroconchia</taxon>
        <taxon>Euheterodonta</taxon>
        <taxon>Imparidentia</taxon>
        <taxon>Neoheterodontei</taxon>
        <taxon>Myida</taxon>
        <taxon>Myoidea</taxon>
        <taxon>Myidae</taxon>
        <taxon>Mya</taxon>
    </lineage>
</organism>
<gene>
    <name evidence="5" type="ORF">MAR_027269</name>
</gene>
<dbReference type="InterPro" id="IPR027417">
    <property type="entry name" value="P-loop_NTPase"/>
</dbReference>
<dbReference type="PANTHER" id="PTHR36681:SF3">
    <property type="entry name" value="NUCLEAR GTPASE, GERMINAL CENTER-ASSOCIATED, TANDEM DUPLICATE 3"/>
    <property type="match status" value="1"/>
</dbReference>
<keyword evidence="1" id="KW-0175">Coiled coil</keyword>
<dbReference type="Pfam" id="PF00350">
    <property type="entry name" value="Dynamin_N"/>
    <property type="match status" value="1"/>
</dbReference>
<name>A0ABY7EVV7_MYAAR</name>
<feature type="coiled-coil region" evidence="1">
    <location>
        <begin position="306"/>
        <end position="433"/>
    </location>
</feature>
<proteinExistence type="predicted"/>
<evidence type="ECO:0000259" key="3">
    <source>
        <dbReference type="Pfam" id="PF00350"/>
    </source>
</evidence>